<protein>
    <submittedName>
        <fullName evidence="1">Uncharacterized protein</fullName>
    </submittedName>
</protein>
<evidence type="ECO:0000313" key="2">
    <source>
        <dbReference type="Proteomes" id="UP001151760"/>
    </source>
</evidence>
<reference evidence="1" key="1">
    <citation type="journal article" date="2022" name="Int. J. Mol. Sci.">
        <title>Draft Genome of Tanacetum Coccineum: Genomic Comparison of Closely Related Tanacetum-Family Plants.</title>
        <authorList>
            <person name="Yamashiro T."/>
            <person name="Shiraishi A."/>
            <person name="Nakayama K."/>
            <person name="Satake H."/>
        </authorList>
    </citation>
    <scope>NUCLEOTIDE SEQUENCE</scope>
</reference>
<proteinExistence type="predicted"/>
<comment type="caution">
    <text evidence="1">The sequence shown here is derived from an EMBL/GenBank/DDBJ whole genome shotgun (WGS) entry which is preliminary data.</text>
</comment>
<sequence length="154" mass="16438">MRQLGSAIRINFSDCERSGPTGLELFGENLNQEFESMIDHNIEDSAVSYLGMCLALLATKEGSSIGSLVCSWTNGGGWMSSVLGSSVSFVTSLSFSTTGGGIGGPSYETSKVVIALASFLGVWNGIARLGFFGGNYQQLRFVEIVGMLVLEKWE</sequence>
<reference evidence="1" key="2">
    <citation type="submission" date="2022-01" db="EMBL/GenBank/DDBJ databases">
        <authorList>
            <person name="Yamashiro T."/>
            <person name="Shiraishi A."/>
            <person name="Satake H."/>
            <person name="Nakayama K."/>
        </authorList>
    </citation>
    <scope>NUCLEOTIDE SEQUENCE</scope>
</reference>
<name>A0ABQ5JFA6_9ASTR</name>
<accession>A0ABQ5JFA6</accession>
<gene>
    <name evidence="1" type="ORF">Tco_1133051</name>
</gene>
<organism evidence="1 2">
    <name type="scientific">Tanacetum coccineum</name>
    <dbReference type="NCBI Taxonomy" id="301880"/>
    <lineage>
        <taxon>Eukaryota</taxon>
        <taxon>Viridiplantae</taxon>
        <taxon>Streptophyta</taxon>
        <taxon>Embryophyta</taxon>
        <taxon>Tracheophyta</taxon>
        <taxon>Spermatophyta</taxon>
        <taxon>Magnoliopsida</taxon>
        <taxon>eudicotyledons</taxon>
        <taxon>Gunneridae</taxon>
        <taxon>Pentapetalae</taxon>
        <taxon>asterids</taxon>
        <taxon>campanulids</taxon>
        <taxon>Asterales</taxon>
        <taxon>Asteraceae</taxon>
        <taxon>Asteroideae</taxon>
        <taxon>Anthemideae</taxon>
        <taxon>Anthemidinae</taxon>
        <taxon>Tanacetum</taxon>
    </lineage>
</organism>
<keyword evidence="2" id="KW-1185">Reference proteome</keyword>
<dbReference type="Proteomes" id="UP001151760">
    <property type="component" value="Unassembled WGS sequence"/>
</dbReference>
<evidence type="ECO:0000313" key="1">
    <source>
        <dbReference type="EMBL" id="GJU10655.1"/>
    </source>
</evidence>
<dbReference type="EMBL" id="BQNB010021847">
    <property type="protein sequence ID" value="GJU10655.1"/>
    <property type="molecule type" value="Genomic_DNA"/>
</dbReference>